<dbReference type="GO" id="GO:0005634">
    <property type="term" value="C:nucleus"/>
    <property type="evidence" value="ECO:0007669"/>
    <property type="project" value="TreeGrafter"/>
</dbReference>
<sequence>MAQVRAKMLGQIFLAWRPAARARLKEYTAEVLAPGIRGQFRSFAYTSILLRQHRKNLPFAPSEKQHRIAKLCRTKNVVVSARPGSGKTATVEAIIAANPDKRICALAFSRSLQQETSQRLGPYPNCRVITFHAAAGELFGIVVSDDAILSKQIERAVVCNKLPEWNPEPFDIIVLDEFQDCDESLFWLVNSFILANEKKLGDQAPCLVILGDERQSIFGFRGADERYLTLAPKLLGPISPRPFIEAPLDQSFRLSKQTVHFINKTFLGGEQYITSDKFGPNPIVLKCDPSDSNSLAEKLFKLIEHYGAENTAILAPSVRKRGPFQKTANVLCEDYKVPIAEPNDHECKKRDKVMKGKLCISNIHQFKGSERDLVILFGADSSYFEYFGRHQPQDKCPNEIFVALTRAKKQLVLVYDVKQKPMPFVSVKSLYETANVINMSGNQDAIPPPDAPGQPLQPGLCLPTSVAVRDMVRHMEGESLEEIIKRNLCIQKLPALPEYKHINLSDIVLTDKKRGFYEAVSDLNGLALVAAFEHHVCGTLNTLAVDRNEMERMPPVCSKKGVSWLCRQACYYRAKVSGYRARKIQMKTHKFNWIKPEDIARARSRLERELKGSATSLRFEVDAEKHISIGEQKCRISGRADMVVTFSGSESNKKDVVWEMKFVSQLSNQDVIQAWMYAYLLRLSRATLYNVRTGEK</sequence>
<accession>C7ZGG6</accession>
<dbReference type="EMBL" id="GG698925">
    <property type="protein sequence ID" value="EEU36932.1"/>
    <property type="molecule type" value="Genomic_DNA"/>
</dbReference>
<dbReference type="GO" id="GO:0005524">
    <property type="term" value="F:ATP binding"/>
    <property type="evidence" value="ECO:0007669"/>
    <property type="project" value="InterPro"/>
</dbReference>
<dbReference type="Gene3D" id="3.40.50.300">
    <property type="entry name" value="P-loop containing nucleotide triphosphate hydrolases"/>
    <property type="match status" value="2"/>
</dbReference>
<dbReference type="RefSeq" id="XP_003042645.1">
    <property type="nucleotide sequence ID" value="XM_003042599.1"/>
</dbReference>
<dbReference type="eggNOG" id="ENOG502RE2I">
    <property type="taxonomic scope" value="Eukaryota"/>
</dbReference>
<dbReference type="KEGG" id="nhe:NECHADRAFT_81082"/>
<organism evidence="2 3">
    <name type="scientific">Fusarium vanettenii (strain ATCC MYA-4622 / CBS 123669 / FGSC 9596 / NRRL 45880 / 77-13-4)</name>
    <name type="common">Fusarium solani subsp. pisi</name>
    <dbReference type="NCBI Taxonomy" id="660122"/>
    <lineage>
        <taxon>Eukaryota</taxon>
        <taxon>Fungi</taxon>
        <taxon>Dikarya</taxon>
        <taxon>Ascomycota</taxon>
        <taxon>Pezizomycotina</taxon>
        <taxon>Sordariomycetes</taxon>
        <taxon>Hypocreomycetidae</taxon>
        <taxon>Hypocreales</taxon>
        <taxon>Nectriaceae</taxon>
        <taxon>Fusarium</taxon>
        <taxon>Fusarium solani species complex</taxon>
        <taxon>Fusarium vanettenii</taxon>
    </lineage>
</organism>
<dbReference type="PANTHER" id="PTHR11070">
    <property type="entry name" value="UVRD / RECB / PCRA DNA HELICASE FAMILY MEMBER"/>
    <property type="match status" value="1"/>
</dbReference>
<dbReference type="OrthoDB" id="1470711at2759"/>
<dbReference type="GO" id="GO:0003677">
    <property type="term" value="F:DNA binding"/>
    <property type="evidence" value="ECO:0007669"/>
    <property type="project" value="InterPro"/>
</dbReference>
<feature type="domain" description="UvrD-like helicase C-terminal" evidence="1">
    <location>
        <begin position="358"/>
        <end position="414"/>
    </location>
</feature>
<dbReference type="InterPro" id="IPR027417">
    <property type="entry name" value="P-loop_NTPase"/>
</dbReference>
<gene>
    <name evidence="2" type="ORF">NECHADRAFT_81082</name>
</gene>
<dbReference type="GO" id="GO:0043138">
    <property type="term" value="F:3'-5' DNA helicase activity"/>
    <property type="evidence" value="ECO:0007669"/>
    <property type="project" value="TreeGrafter"/>
</dbReference>
<dbReference type="SUPFAM" id="SSF52540">
    <property type="entry name" value="P-loop containing nucleoside triphosphate hydrolases"/>
    <property type="match status" value="1"/>
</dbReference>
<proteinExistence type="predicted"/>
<dbReference type="InParanoid" id="C7ZGG6"/>
<dbReference type="Pfam" id="PF13245">
    <property type="entry name" value="AAA_19"/>
    <property type="match status" value="1"/>
</dbReference>
<dbReference type="InterPro" id="IPR000212">
    <property type="entry name" value="DNA_helicase_UvrD/REP"/>
</dbReference>
<dbReference type="GO" id="GO:0000725">
    <property type="term" value="P:recombinational repair"/>
    <property type="evidence" value="ECO:0007669"/>
    <property type="project" value="TreeGrafter"/>
</dbReference>
<protein>
    <recommendedName>
        <fullName evidence="1">UvrD-like helicase C-terminal domain-containing protein</fullName>
    </recommendedName>
</protein>
<dbReference type="STRING" id="660122.C7ZGG6"/>
<dbReference type="InterPro" id="IPR011604">
    <property type="entry name" value="PDDEXK-like_dom_sf"/>
</dbReference>
<dbReference type="VEuPathDB" id="FungiDB:NECHADRAFT_81082"/>
<name>C7ZGG6_FUSV7</name>
<dbReference type="GeneID" id="9670145"/>
<dbReference type="Gene3D" id="3.90.320.10">
    <property type="match status" value="1"/>
</dbReference>
<reference evidence="2 3" key="1">
    <citation type="journal article" date="2009" name="PLoS Genet.">
        <title>The genome of Nectria haematococca: contribution of supernumerary chromosomes to gene expansion.</title>
        <authorList>
            <person name="Coleman J.J."/>
            <person name="Rounsley S.D."/>
            <person name="Rodriguez-Carres M."/>
            <person name="Kuo A."/>
            <person name="Wasmann C.C."/>
            <person name="Grimwood J."/>
            <person name="Schmutz J."/>
            <person name="Taga M."/>
            <person name="White G.J."/>
            <person name="Zhou S."/>
            <person name="Schwartz D.C."/>
            <person name="Freitag M."/>
            <person name="Ma L.J."/>
            <person name="Danchin E.G."/>
            <person name="Henrissat B."/>
            <person name="Coutinho P.M."/>
            <person name="Nelson D.R."/>
            <person name="Straney D."/>
            <person name="Napoli C.A."/>
            <person name="Barker B.M."/>
            <person name="Gribskov M."/>
            <person name="Rep M."/>
            <person name="Kroken S."/>
            <person name="Molnar I."/>
            <person name="Rensing C."/>
            <person name="Kennell J.C."/>
            <person name="Zamora J."/>
            <person name="Farman M.L."/>
            <person name="Selker E.U."/>
            <person name="Salamov A."/>
            <person name="Shapiro H."/>
            <person name="Pangilinan J."/>
            <person name="Lindquist E."/>
            <person name="Lamers C."/>
            <person name="Grigoriev I.V."/>
            <person name="Geiser D.M."/>
            <person name="Covert S.F."/>
            <person name="Temporini E."/>
            <person name="Vanetten H.D."/>
        </authorList>
    </citation>
    <scope>NUCLEOTIDE SEQUENCE [LARGE SCALE GENOMIC DNA]</scope>
    <source>
        <strain evidence="3">ATCC MYA-4622 / CBS 123669 / FGSC 9596 / NRRL 45880 / 77-13-4</strain>
    </source>
</reference>
<dbReference type="OMA" id="NCFILAN"/>
<dbReference type="Pfam" id="PF13538">
    <property type="entry name" value="UvrD_C_2"/>
    <property type="match status" value="1"/>
</dbReference>
<dbReference type="Proteomes" id="UP000005206">
    <property type="component" value="Chromosome 6"/>
</dbReference>
<evidence type="ECO:0000259" key="1">
    <source>
        <dbReference type="Pfam" id="PF13538"/>
    </source>
</evidence>
<dbReference type="AlphaFoldDB" id="C7ZGG6"/>
<dbReference type="InterPro" id="IPR027785">
    <property type="entry name" value="UvrD-like_helicase_C"/>
</dbReference>
<keyword evidence="3" id="KW-1185">Reference proteome</keyword>
<evidence type="ECO:0000313" key="2">
    <source>
        <dbReference type="EMBL" id="EEU36932.1"/>
    </source>
</evidence>
<evidence type="ECO:0000313" key="3">
    <source>
        <dbReference type="Proteomes" id="UP000005206"/>
    </source>
</evidence>
<dbReference type="HOGENOM" id="CLU_010692_0_0_1"/>
<dbReference type="PANTHER" id="PTHR11070:SF66">
    <property type="entry name" value="UVRD-LIKE HELICASE C-TERMINAL DOMAIN-CONTAINING PROTEIN"/>
    <property type="match status" value="1"/>
</dbReference>